<dbReference type="InterPro" id="IPR017455">
    <property type="entry name" value="Znf_FYVE-rel"/>
</dbReference>
<evidence type="ECO:0000313" key="7">
    <source>
        <dbReference type="EMBL" id="KOO29454.1"/>
    </source>
</evidence>
<dbReference type="InterPro" id="IPR051702">
    <property type="entry name" value="SH3_domain_YSC84-like"/>
</dbReference>
<keyword evidence="3" id="KW-0862">Zinc</keyword>
<protein>
    <submittedName>
        <fullName evidence="7">Fyve zinc finger containing actin-binding-domain protein family</fullName>
    </submittedName>
</protein>
<evidence type="ECO:0000256" key="1">
    <source>
        <dbReference type="ARBA" id="ARBA00022723"/>
    </source>
</evidence>
<comment type="caution">
    <text evidence="7">The sequence shown here is derived from an EMBL/GenBank/DDBJ whole genome shotgun (WGS) entry which is preliminary data.</text>
</comment>
<dbReference type="Gene3D" id="3.30.40.10">
    <property type="entry name" value="Zinc/RING finger domain, C3HC4 (zinc finger)"/>
    <property type="match status" value="1"/>
</dbReference>
<dbReference type="SMART" id="SM00064">
    <property type="entry name" value="FYVE"/>
    <property type="match status" value="1"/>
</dbReference>
<dbReference type="Pfam" id="PF01363">
    <property type="entry name" value="FYVE"/>
    <property type="match status" value="1"/>
</dbReference>
<keyword evidence="8" id="KW-1185">Reference proteome</keyword>
<dbReference type="GO" id="GO:0008270">
    <property type="term" value="F:zinc ion binding"/>
    <property type="evidence" value="ECO:0007669"/>
    <property type="project" value="UniProtKB-KW"/>
</dbReference>
<dbReference type="InterPro" id="IPR011011">
    <property type="entry name" value="Znf_FYVE_PHD"/>
</dbReference>
<dbReference type="SUPFAM" id="SSF57903">
    <property type="entry name" value="FYVE/PHD zinc finger"/>
    <property type="match status" value="1"/>
</dbReference>
<dbReference type="PROSITE" id="PS50178">
    <property type="entry name" value="ZF_FYVE"/>
    <property type="match status" value="1"/>
</dbReference>
<evidence type="ECO:0000313" key="8">
    <source>
        <dbReference type="Proteomes" id="UP000037460"/>
    </source>
</evidence>
<evidence type="ECO:0000256" key="2">
    <source>
        <dbReference type="ARBA" id="ARBA00022771"/>
    </source>
</evidence>
<dbReference type="OrthoDB" id="443981at2759"/>
<feature type="compositionally biased region" description="Pro residues" evidence="5">
    <location>
        <begin position="18"/>
        <end position="29"/>
    </location>
</feature>
<evidence type="ECO:0000256" key="4">
    <source>
        <dbReference type="PROSITE-ProRule" id="PRU00091"/>
    </source>
</evidence>
<feature type="region of interest" description="Disordered" evidence="5">
    <location>
        <begin position="83"/>
        <end position="125"/>
    </location>
</feature>
<dbReference type="InterPro" id="IPR007461">
    <property type="entry name" value="Ysc84_actin-binding"/>
</dbReference>
<keyword evidence="1" id="KW-0479">Metal-binding</keyword>
<keyword evidence="2 4" id="KW-0863">Zinc-finger</keyword>
<gene>
    <name evidence="7" type="ORF">Ctob_009714</name>
</gene>
<feature type="region of interest" description="Disordered" evidence="5">
    <location>
        <begin position="1"/>
        <end position="48"/>
    </location>
</feature>
<dbReference type="PANTHER" id="PTHR15629">
    <property type="entry name" value="SH3YL1 PROTEIN"/>
    <property type="match status" value="1"/>
</dbReference>
<feature type="domain" description="FYVE-type" evidence="6">
    <location>
        <begin position="182"/>
        <end position="262"/>
    </location>
</feature>
<dbReference type="EMBL" id="JWZX01002414">
    <property type="protein sequence ID" value="KOO29454.1"/>
    <property type="molecule type" value="Genomic_DNA"/>
</dbReference>
<dbReference type="InterPro" id="IPR000306">
    <property type="entry name" value="Znf_FYVE"/>
</dbReference>
<dbReference type="InterPro" id="IPR013083">
    <property type="entry name" value="Znf_RING/FYVE/PHD"/>
</dbReference>
<name>A0A0M0JSC2_9EUKA</name>
<dbReference type="PANTHER" id="PTHR15629:SF2">
    <property type="entry name" value="SH3 DOMAIN-CONTAINING YSC84-LIKE PROTEIN 1"/>
    <property type="match status" value="1"/>
</dbReference>
<dbReference type="GO" id="GO:0035091">
    <property type="term" value="F:phosphatidylinositol binding"/>
    <property type="evidence" value="ECO:0007669"/>
    <property type="project" value="TreeGrafter"/>
</dbReference>
<sequence length="504" mass="52941">MGPGTETEMKIRSDTDPPVNPFAVPPAMPGEPTNFLTPPPPPASAPISAGAALRALRASDQPSSAPSSMLDILKAAAAVPSSAGDLSASAPPTPAPARPEQTERAAARANSFGRQSARVSSAADDLGVASRPASISYSTAATHPAGLPPAPSGRLDIPPGAYVYTGPPLPPNALGRAEWLADETVPNCMRCGEEFNFTLRRHHCRQCGQIFCYRCCNSKALLQPDSGTPREHRIQAHWFFGETETDPLKPQKVCGKCFDLLLPMQPYLTATVAKAVQAPDFSAPTIAEWGLKPISRSFKLEIKKAVHNLDSFLGMPDDGMVRRLLDNAYGIMLLTIVKVSFLGGMMGGGGLVLARDPESGQWSAPCCVGVAGFSVGAQLGAELNTVLLILNTQEAVNSFMGSASLTLGAHISVAAGPIGRAIEGTGVVGETGAQAACYSYAFSRGLYAGVGLDGTCVFTRDRLNHTFYGHPASARQLLSGRIAPPRAAEPLYRALRTHTSVYVP</sequence>
<dbReference type="AlphaFoldDB" id="A0A0M0JSC2"/>
<evidence type="ECO:0000259" key="6">
    <source>
        <dbReference type="PROSITE" id="PS50178"/>
    </source>
</evidence>
<dbReference type="Pfam" id="PF04366">
    <property type="entry name" value="Ysc84"/>
    <property type="match status" value="1"/>
</dbReference>
<proteinExistence type="predicted"/>
<evidence type="ECO:0000256" key="5">
    <source>
        <dbReference type="SAM" id="MobiDB-lite"/>
    </source>
</evidence>
<dbReference type="Proteomes" id="UP000037460">
    <property type="component" value="Unassembled WGS sequence"/>
</dbReference>
<accession>A0A0M0JSC2</accession>
<reference evidence="8" key="1">
    <citation type="journal article" date="2015" name="PLoS Genet.">
        <title>Genome Sequence and Transcriptome Analyses of Chrysochromulina tobin: Metabolic Tools for Enhanced Algal Fitness in the Prominent Order Prymnesiales (Haptophyceae).</title>
        <authorList>
            <person name="Hovde B.T."/>
            <person name="Deodato C.R."/>
            <person name="Hunsperger H.M."/>
            <person name="Ryken S.A."/>
            <person name="Yost W."/>
            <person name="Jha R.K."/>
            <person name="Patterson J."/>
            <person name="Monnat R.J. Jr."/>
            <person name="Barlow S.B."/>
            <person name="Starkenburg S.R."/>
            <person name="Cattolico R.A."/>
        </authorList>
    </citation>
    <scope>NUCLEOTIDE SEQUENCE</scope>
    <source>
        <strain evidence="8">CCMP291</strain>
    </source>
</reference>
<evidence type="ECO:0000256" key="3">
    <source>
        <dbReference type="ARBA" id="ARBA00022833"/>
    </source>
</evidence>
<organism evidence="7 8">
    <name type="scientific">Chrysochromulina tobinii</name>
    <dbReference type="NCBI Taxonomy" id="1460289"/>
    <lineage>
        <taxon>Eukaryota</taxon>
        <taxon>Haptista</taxon>
        <taxon>Haptophyta</taxon>
        <taxon>Prymnesiophyceae</taxon>
        <taxon>Prymnesiales</taxon>
        <taxon>Chrysochromulinaceae</taxon>
        <taxon>Chrysochromulina</taxon>
    </lineage>
</organism>